<dbReference type="AlphaFoldDB" id="A0A292Q523"/>
<proteinExistence type="predicted"/>
<accession>A0A292Q523</accession>
<protein>
    <submittedName>
        <fullName evidence="1">Uncharacterized protein</fullName>
    </submittedName>
</protein>
<gene>
    <name evidence="1" type="ORF">GSTUAT00000956001</name>
</gene>
<dbReference type="Proteomes" id="UP001412239">
    <property type="component" value="Unassembled WGS sequence"/>
</dbReference>
<name>A0A292Q523_9PEZI</name>
<keyword evidence="2" id="KW-1185">Reference proteome</keyword>
<evidence type="ECO:0000313" key="1">
    <source>
        <dbReference type="EMBL" id="CUS14886.1"/>
    </source>
</evidence>
<evidence type="ECO:0000313" key="2">
    <source>
        <dbReference type="Proteomes" id="UP001412239"/>
    </source>
</evidence>
<dbReference type="EMBL" id="LN890954">
    <property type="protein sequence ID" value="CUS14886.1"/>
    <property type="molecule type" value="Genomic_DNA"/>
</dbReference>
<sequence>MFSYAWFCSMVIFPPPPSSAERSALAHQRPRWLLQLLLWLSGLFRCHTFTVSTFSPCGGDSYSVRADEGEGLLCPHACLSSPGKASYSAFTAIFLPPPLAENSARNAVFKPCAWRVTTKSSFSKMEVKKSCALCSSWRSSGFVYMYWFRAFRESFSSSIWDDMKLYIRSLAGALRLMFLRN</sequence>
<organism evidence="1 2">
    <name type="scientific">Tuber aestivum</name>
    <name type="common">summer truffle</name>
    <dbReference type="NCBI Taxonomy" id="59557"/>
    <lineage>
        <taxon>Eukaryota</taxon>
        <taxon>Fungi</taxon>
        <taxon>Dikarya</taxon>
        <taxon>Ascomycota</taxon>
        <taxon>Pezizomycotina</taxon>
        <taxon>Pezizomycetes</taxon>
        <taxon>Pezizales</taxon>
        <taxon>Tuberaceae</taxon>
        <taxon>Tuber</taxon>
    </lineage>
</organism>
<reference evidence="1" key="1">
    <citation type="submission" date="2015-10" db="EMBL/GenBank/DDBJ databases">
        <authorList>
            <person name="Regsiter A."/>
            <person name="william w."/>
        </authorList>
    </citation>
    <scope>NUCLEOTIDE SEQUENCE</scope>
    <source>
        <strain evidence="1">Montdore</strain>
    </source>
</reference>